<dbReference type="Pfam" id="PF23629">
    <property type="entry name" value="Death_MADD"/>
    <property type="match status" value="1"/>
</dbReference>
<dbReference type="InterPro" id="IPR043153">
    <property type="entry name" value="DENN_C"/>
</dbReference>
<feature type="region of interest" description="Disordered" evidence="14">
    <location>
        <begin position="102"/>
        <end position="169"/>
    </location>
</feature>
<feature type="compositionally biased region" description="Low complexity" evidence="14">
    <location>
        <begin position="703"/>
        <end position="715"/>
    </location>
</feature>
<dbReference type="PANTHER" id="PTHR13008:SF7">
    <property type="entry name" value="MAP KINASE-ACTIVATING DEATH DOMAIN PROTEIN"/>
    <property type="match status" value="1"/>
</dbReference>
<comment type="function">
    <text evidence="10">Guanyl-nucleotide exchange factor that regulates small GTPases of the Rab family. Converts GDP-bound inactive form of RAB27A and RAB27B to the GTP-bound active forms. Converts GDP-bound inactive form of RAB3A, RAB3C and RAB3D to the GTP-bound active forms, GTPases involved in synaptic vesicle exocytosis and vesicle secretion. Plays a role in synaptic vesicle formation and in vesicle trafficking at the neuromuscular junction. Involved in up-regulating a post-docking step of synaptic exocytosis in central synapses. Probably by binding to the motor proteins KIF1B and KIF1A, mediates motor-dependent transport of GTP-RAB3A-positive vesicles to the presynaptic nerve terminals. Plays a role in TNFA-mediated activation of the MAPK pathway, including ERK1/2. May link TNFRSF1A with MAP kinase activation. May be involved in the regulation of TNFA-induced apoptosis.</text>
</comment>
<evidence type="ECO:0000256" key="6">
    <source>
        <dbReference type="ARBA" id="ARBA00022490"/>
    </source>
</evidence>
<feature type="domain" description="UDENN" evidence="15">
    <location>
        <begin position="8"/>
        <end position="567"/>
    </location>
</feature>
<dbReference type="PANTHER" id="PTHR13008">
    <property type="entry name" value="MAP-KINASE ACTIVATING DEATH DOMAIN PROTEIN MADD /DENN/AEX-3 C.ELEGANS"/>
    <property type="match status" value="1"/>
</dbReference>
<dbReference type="Pfam" id="PF25328">
    <property type="entry name" value="PH_MADD"/>
    <property type="match status" value="1"/>
</dbReference>
<dbReference type="OrthoDB" id="6282239at2759"/>
<comment type="similarity">
    <text evidence="3">Belongs to the MADD family.</text>
</comment>
<dbReference type="GO" id="GO:0032483">
    <property type="term" value="P:regulation of Rab protein signal transduction"/>
    <property type="evidence" value="ECO:0007669"/>
    <property type="project" value="TreeGrafter"/>
</dbReference>
<dbReference type="EMBL" id="MCFN01001145">
    <property type="protein sequence ID" value="OXB53569.1"/>
    <property type="molecule type" value="Genomic_DNA"/>
</dbReference>
<feature type="region of interest" description="Disordered" evidence="14">
    <location>
        <begin position="610"/>
        <end position="637"/>
    </location>
</feature>
<dbReference type="STRING" id="9009.A0A226MEX7"/>
<organism evidence="16 17">
    <name type="scientific">Callipepla squamata</name>
    <name type="common">Scaled quail</name>
    <dbReference type="NCBI Taxonomy" id="9009"/>
    <lineage>
        <taxon>Eukaryota</taxon>
        <taxon>Metazoa</taxon>
        <taxon>Chordata</taxon>
        <taxon>Craniata</taxon>
        <taxon>Vertebrata</taxon>
        <taxon>Euteleostomi</taxon>
        <taxon>Archelosauria</taxon>
        <taxon>Archosauria</taxon>
        <taxon>Dinosauria</taxon>
        <taxon>Saurischia</taxon>
        <taxon>Theropoda</taxon>
        <taxon>Coelurosauria</taxon>
        <taxon>Aves</taxon>
        <taxon>Neognathae</taxon>
        <taxon>Galloanserae</taxon>
        <taxon>Galliformes</taxon>
        <taxon>Odontophoridae</taxon>
        <taxon>Callipepla</taxon>
    </lineage>
</organism>
<dbReference type="FunFam" id="3.40.50.11500:FF:000002">
    <property type="entry name" value="MAP kinase-activating death domain protein-like Protein"/>
    <property type="match status" value="1"/>
</dbReference>
<dbReference type="Gene3D" id="3.30.450.200">
    <property type="match status" value="1"/>
</dbReference>
<evidence type="ECO:0000256" key="1">
    <source>
        <dbReference type="ARBA" id="ARBA00004236"/>
    </source>
</evidence>
<proteinExistence type="inferred from homology"/>
<feature type="compositionally biased region" description="Polar residues" evidence="14">
    <location>
        <begin position="691"/>
        <end position="702"/>
    </location>
</feature>
<evidence type="ECO:0000256" key="9">
    <source>
        <dbReference type="ARBA" id="ARBA00023136"/>
    </source>
</evidence>
<dbReference type="InterPro" id="IPR056574">
    <property type="entry name" value="Death_MADD"/>
</dbReference>
<dbReference type="InterPro" id="IPR005112">
    <property type="entry name" value="dDENN_dom"/>
</dbReference>
<feature type="compositionally biased region" description="Acidic residues" evidence="14">
    <location>
        <begin position="617"/>
        <end position="632"/>
    </location>
</feature>
<evidence type="ECO:0000256" key="11">
    <source>
        <dbReference type="ARBA" id="ARBA00064743"/>
    </source>
</evidence>
<evidence type="ECO:0000256" key="8">
    <source>
        <dbReference type="ARBA" id="ARBA00022703"/>
    </source>
</evidence>
<evidence type="ECO:0000256" key="7">
    <source>
        <dbReference type="ARBA" id="ARBA00022658"/>
    </source>
</evidence>
<dbReference type="Gene3D" id="3.40.50.11500">
    <property type="match status" value="1"/>
</dbReference>
<feature type="region of interest" description="Disordered" evidence="14">
    <location>
        <begin position="1061"/>
        <end position="1113"/>
    </location>
</feature>
<keyword evidence="6" id="KW-0963">Cytoplasm</keyword>
<dbReference type="GO" id="GO:0042981">
    <property type="term" value="P:regulation of apoptotic process"/>
    <property type="evidence" value="ECO:0007669"/>
    <property type="project" value="TreeGrafter"/>
</dbReference>
<keyword evidence="7" id="KW-0344">Guanine-nucleotide releasing factor</keyword>
<dbReference type="GO" id="GO:0005085">
    <property type="term" value="F:guanyl-nucleotide exchange factor activity"/>
    <property type="evidence" value="ECO:0007669"/>
    <property type="project" value="UniProtKB-KW"/>
</dbReference>
<accession>A0A226MEX7</accession>
<evidence type="ECO:0000256" key="10">
    <source>
        <dbReference type="ARBA" id="ARBA00060181"/>
    </source>
</evidence>
<dbReference type="GO" id="GO:0005829">
    <property type="term" value="C:cytosol"/>
    <property type="evidence" value="ECO:0007669"/>
    <property type="project" value="TreeGrafter"/>
</dbReference>
<dbReference type="InterPro" id="IPR001194">
    <property type="entry name" value="cDENN_dom"/>
</dbReference>
<dbReference type="PROSITE" id="PS50211">
    <property type="entry name" value="DENN"/>
    <property type="match status" value="1"/>
</dbReference>
<keyword evidence="9" id="KW-0472">Membrane</keyword>
<feature type="region of interest" description="Disordered" evidence="14">
    <location>
        <begin position="688"/>
        <end position="718"/>
    </location>
</feature>
<dbReference type="InterPro" id="IPR005113">
    <property type="entry name" value="uDENN_dom"/>
</dbReference>
<evidence type="ECO:0000256" key="5">
    <source>
        <dbReference type="ARBA" id="ARBA00022475"/>
    </source>
</evidence>
<feature type="compositionally biased region" description="Low complexity" evidence="14">
    <location>
        <begin position="1185"/>
        <end position="1196"/>
    </location>
</feature>
<comment type="subcellular location">
    <subcellularLocation>
        <location evidence="1">Cell membrane</location>
    </subcellularLocation>
    <subcellularLocation>
        <location evidence="2">Cytoplasm</location>
    </subcellularLocation>
</comment>
<dbReference type="GO" id="GO:0006915">
    <property type="term" value="P:apoptotic process"/>
    <property type="evidence" value="ECO:0007669"/>
    <property type="project" value="UniProtKB-KW"/>
</dbReference>
<feature type="compositionally biased region" description="Low complexity" evidence="14">
    <location>
        <begin position="839"/>
        <end position="851"/>
    </location>
</feature>
<feature type="region of interest" description="Disordered" evidence="14">
    <location>
        <begin position="1156"/>
        <end position="1304"/>
    </location>
</feature>
<keyword evidence="17" id="KW-1185">Reference proteome</keyword>
<name>A0A226MEX7_CALSU</name>
<feature type="compositionally biased region" description="Acidic residues" evidence="14">
    <location>
        <begin position="793"/>
        <end position="802"/>
    </location>
</feature>
<feature type="compositionally biased region" description="Low complexity" evidence="14">
    <location>
        <begin position="939"/>
        <end position="950"/>
    </location>
</feature>
<comment type="caution">
    <text evidence="16">The sequence shown here is derived from an EMBL/GenBank/DDBJ whole genome shotgun (WGS) entry which is preliminary data.</text>
</comment>
<dbReference type="InterPro" id="IPR037516">
    <property type="entry name" value="Tripartite_DENN"/>
</dbReference>
<dbReference type="Pfam" id="PF03456">
    <property type="entry name" value="uDENN"/>
    <property type="match status" value="1"/>
</dbReference>
<protein>
    <recommendedName>
        <fullName evidence="4">MAP kinase-activating death domain protein</fullName>
    </recommendedName>
    <alternativeName>
        <fullName evidence="12">Rab3 GDP/GTP exchange factor</fullName>
    </alternativeName>
    <alternativeName>
        <fullName evidence="13">Rab3 GDP/GTP exchange protein</fullName>
    </alternativeName>
</protein>
<dbReference type="SMART" id="SM00801">
    <property type="entry name" value="dDENN"/>
    <property type="match status" value="1"/>
</dbReference>
<evidence type="ECO:0000256" key="3">
    <source>
        <dbReference type="ARBA" id="ARBA00005978"/>
    </source>
</evidence>
<feature type="compositionally biased region" description="Polar residues" evidence="14">
    <location>
        <begin position="806"/>
        <end position="818"/>
    </location>
</feature>
<feature type="compositionally biased region" description="Polar residues" evidence="14">
    <location>
        <begin position="1213"/>
        <end position="1232"/>
    </location>
</feature>
<keyword evidence="5" id="KW-1003">Cell membrane</keyword>
<evidence type="ECO:0000313" key="16">
    <source>
        <dbReference type="EMBL" id="OXB53569.1"/>
    </source>
</evidence>
<feature type="region of interest" description="Disordered" evidence="14">
    <location>
        <begin position="743"/>
        <end position="851"/>
    </location>
</feature>
<keyword evidence="8" id="KW-0053">Apoptosis</keyword>
<dbReference type="InterPro" id="IPR039980">
    <property type="entry name" value="MADD"/>
</dbReference>
<evidence type="ECO:0000256" key="12">
    <source>
        <dbReference type="ARBA" id="ARBA00079552"/>
    </source>
</evidence>
<feature type="compositionally biased region" description="Low complexity" evidence="14">
    <location>
        <begin position="131"/>
        <end position="143"/>
    </location>
</feature>
<dbReference type="GO" id="GO:0005886">
    <property type="term" value="C:plasma membrane"/>
    <property type="evidence" value="ECO:0007669"/>
    <property type="project" value="UniProtKB-SubCell"/>
</dbReference>
<dbReference type="Proteomes" id="UP000198323">
    <property type="component" value="Unassembled WGS sequence"/>
</dbReference>
<feature type="compositionally biased region" description="Basic and acidic residues" evidence="14">
    <location>
        <begin position="1156"/>
        <end position="1182"/>
    </location>
</feature>
<evidence type="ECO:0000259" key="15">
    <source>
        <dbReference type="PROSITE" id="PS50211"/>
    </source>
</evidence>
<dbReference type="SMART" id="SM00799">
    <property type="entry name" value="DENN"/>
    <property type="match status" value="1"/>
</dbReference>
<dbReference type="InterPro" id="IPR057469">
    <property type="entry name" value="PH_MADD"/>
</dbReference>
<evidence type="ECO:0000256" key="2">
    <source>
        <dbReference type="ARBA" id="ARBA00004496"/>
    </source>
</evidence>
<reference evidence="16 17" key="1">
    <citation type="submission" date="2016-07" db="EMBL/GenBank/DDBJ databases">
        <title>Disparate Historic Effective Population Sizes Predicted by Modern Levels of Genome Diversity for the Scaled Quail (Callipepla squamata) and the Northern Bobwhite (Colinus virginianus): Inferences from First and Second Generation Draft Genome Assemblies for Sympatric New World Quail.</title>
        <authorList>
            <person name="Oldeschulte D.L."/>
            <person name="Halley Y.A."/>
            <person name="Bhattarai E.K."/>
            <person name="Brashear W.A."/>
            <person name="Hill J."/>
            <person name="Metz R.P."/>
            <person name="Johnson C.D."/>
            <person name="Rollins D."/>
            <person name="Peterson M.J."/>
            <person name="Bickhart D.M."/>
            <person name="Decker J.E."/>
            <person name="Seabury C.M."/>
        </authorList>
    </citation>
    <scope>NUCLEOTIDE SEQUENCE [LARGE SCALE GENOMIC DNA]</scope>
    <source>
        <strain evidence="16 17">Texas</strain>
        <tissue evidence="16">Leg muscle</tissue>
    </source>
</reference>
<evidence type="ECO:0000256" key="4">
    <source>
        <dbReference type="ARBA" id="ARBA00017868"/>
    </source>
</evidence>
<gene>
    <name evidence="16" type="ORF">ASZ78_012206</name>
</gene>
<evidence type="ECO:0000313" key="17">
    <source>
        <dbReference type="Proteomes" id="UP000198323"/>
    </source>
</evidence>
<feature type="non-terminal residue" evidence="16">
    <location>
        <position position="1"/>
    </location>
</feature>
<evidence type="ECO:0000256" key="13">
    <source>
        <dbReference type="ARBA" id="ARBA00081633"/>
    </source>
</evidence>
<sequence>NSVRLLVFYARFVCFCRQPSSDSVAQTPELLRRYPLEDHVDFPLPPDVVFFCQPEGCLSVRQKRMSFRDDTSFVFTLTDKDTGVIRYGICVNFYRSFQKRVPKEKGEGTGGHRAREGQKITKSGDASAPQEEVGTESSESGSSLQAPSTEPTPDVSRSPQSKRLVKGSHRSRNSTLTSLCILSHYPFFSTFRECLYTLKRLVDCCSERLLGKKLGIPRGVQRDTMWRIFTGSLLVEEKSSALLHDLREIEAWIYRLLRSPMPVAGQKRVDVEVLPHELQPALTFALPDPSRFTLVDFPLHLPLELLGVDACLQVLTCILLEHKVVLQSRDYNALSMSVMAFVAMIYPLEYMFPVIPLLPTCMASAEQLLLAPTPYIIGVPASFFLYKLDFKMPDDVWLIDLDTNKVIVPTNAESLPALPEPEASELKKHLKQALASMSLNTQPILNLEKFHEGQEVPLLLGRPQNDLQSTPSTEFNPLIYGNDVDSVDVATRVAMVRFFNSPNVLQGFQMHTRTLRLFPRPVVAFQANSFLASRPKQTPFADKLSRTQAVEYFGEWSLNPTNYAFQRIHNNMFDPALIGDKPKWYAHQLQPIHYRVYDSNSQLAEALNVPVEKETDSDPTDDSGSDSVDYDDSSSSYSSLGDFVSEMMKCDINGDTPNVDPLTHAALGDASEVEFDDFQEYSGDLDEQAMDSENSQENNQPRSSSSTTASSSPSTVIHGVNHESADSAELEEKLVAGFSNHLPSLPLQPSFPKMSFDRRESDSPAISMSSAEGVVRKREYDNPYFEPQYGFPTEDEDDEQEESYTPRFNQNLNGSRSQKLLRPNSLKLANDSDADSDSRASSPNSTVSNNSSEGFGGIMSFAIFGLNTIMEIITEAGPVSNEGVLANLSIACHCPGTRLFSSTHFFSYRFLSCLGNRRALVDQKSSVIKHSPTVKRESPSPQGRSSNSSENQQFLKEVVHNVLDGQGVGWLNMKRVRRLLESEQLRVFVLSKLNRTIQSEEDAQQDIIQDVEISRKVYKGMLDLLKCTVLSLEQSYANAGLGGMASVFGLLEIAHTHYYNKEPEKRKRSPTDGSVTPVGKDPASSPRVEPKPAMQLPVPQLMPKAPSPAGKGLREFDTRSLKEENFIASIAADSFSFSPAFNASWVELWNKHQEVKKQKSLEKTRPEGVKHFDLGETDEKKSQISADSGLSLASGSQKSDFDSVPSGGPSVMVRSTSQDSEVSTVVSNSSGETLGADSDLSSNAGDGPSVENGGNLTGSRGTVSDSEIETNSATSSIFAKSHNLKQNVKENKGSTPGKGPEDGNQRVYLYEGLLGKERSTLWDQMQFWEDAFLDAVMLEREGMGMDQGPQEMIDRYLSLGEHDRKRLEDDEDRLLATLLHNMIAYMLMIKVNKNDIRKKVRRLMGKSHIGLLHSQQLNDILDKLANLNGRELPVRPSGSRHIKKQTFVVHAGTDTTGDIFFMEVCDDCIVLRSNIGTVYERWWYEKLINMTYCPKTKVLCLWRRNGQETQLNKFYTKKCRELYYCVKDSMERAAARQQSIKPGPELGGEFPVQDMKTGEGGLLQVTLEGINLKFMHSQVFIELNHIKKCNTVRGVFVLEEFVPETKEVVSHKYKTPMAHEICYSVLCLFSYVAAIRGKEAENKSKPPRPVSS</sequence>
<evidence type="ECO:0000256" key="14">
    <source>
        <dbReference type="SAM" id="MobiDB-lite"/>
    </source>
</evidence>
<dbReference type="Pfam" id="PF02141">
    <property type="entry name" value="DENN"/>
    <property type="match status" value="1"/>
</dbReference>
<feature type="region of interest" description="Disordered" evidence="14">
    <location>
        <begin position="929"/>
        <end position="950"/>
    </location>
</feature>
<dbReference type="SMART" id="SM00800">
    <property type="entry name" value="uDENN"/>
    <property type="match status" value="1"/>
</dbReference>
<comment type="subunit">
    <text evidence="11">Interacts (via death domain) with TNFRSF1A (via death domain). Interacts with PIDD1. Interacts with YWHAZ. Interacts (via death domain) with KIF1B; links the motor KIF1B to Rab3-carrying vesicles in anterograde synaptic vesicle transport. Interacts with KIF1A. Interacts (via uDENN domain) with RAB3A, RAB3B, RAB3C and RAB3D; the GTP-bound form of the Rab proteins is preferred for interaction.</text>
</comment>
<feature type="compositionally biased region" description="Polar residues" evidence="14">
    <location>
        <begin position="144"/>
        <end position="161"/>
    </location>
</feature>
<feature type="compositionally biased region" description="Polar residues" evidence="14">
    <location>
        <begin position="1252"/>
        <end position="1278"/>
    </location>
</feature>